<gene>
    <name evidence="9" type="ORF">DGAL_LOCUS9505</name>
</gene>
<dbReference type="GO" id="GO:0016251">
    <property type="term" value="F:RNA polymerase II general transcription initiation factor activity"/>
    <property type="evidence" value="ECO:0007669"/>
    <property type="project" value="TreeGrafter"/>
</dbReference>
<protein>
    <recommendedName>
        <fullName evidence="8">TAFH domain-containing protein</fullName>
    </recommendedName>
</protein>
<keyword evidence="5" id="KW-0539">Nucleus</keyword>
<dbReference type="Proteomes" id="UP000789390">
    <property type="component" value="Unassembled WGS sequence"/>
</dbReference>
<keyword evidence="6" id="KW-0175">Coiled coil</keyword>
<dbReference type="Gene3D" id="1.20.120.1110">
    <property type="entry name" value="TAFH/NHR1 domain"/>
    <property type="match status" value="1"/>
</dbReference>
<evidence type="ECO:0000256" key="1">
    <source>
        <dbReference type="ARBA" id="ARBA00004123"/>
    </source>
</evidence>
<evidence type="ECO:0000259" key="8">
    <source>
        <dbReference type="PROSITE" id="PS51119"/>
    </source>
</evidence>
<dbReference type="InterPro" id="IPR003894">
    <property type="entry name" value="TAFH_NHR1"/>
</dbReference>
<organism evidence="9 10">
    <name type="scientific">Daphnia galeata</name>
    <dbReference type="NCBI Taxonomy" id="27404"/>
    <lineage>
        <taxon>Eukaryota</taxon>
        <taxon>Metazoa</taxon>
        <taxon>Ecdysozoa</taxon>
        <taxon>Arthropoda</taxon>
        <taxon>Crustacea</taxon>
        <taxon>Branchiopoda</taxon>
        <taxon>Diplostraca</taxon>
        <taxon>Cladocera</taxon>
        <taxon>Anomopoda</taxon>
        <taxon>Daphniidae</taxon>
        <taxon>Daphnia</taxon>
    </lineage>
</organism>
<dbReference type="GO" id="GO:0005669">
    <property type="term" value="C:transcription factor TFIID complex"/>
    <property type="evidence" value="ECO:0007669"/>
    <property type="project" value="InterPro"/>
</dbReference>
<dbReference type="SMART" id="SM00549">
    <property type="entry name" value="TAFH"/>
    <property type="match status" value="1"/>
</dbReference>
<evidence type="ECO:0000256" key="2">
    <source>
        <dbReference type="ARBA" id="ARBA00006178"/>
    </source>
</evidence>
<proteinExistence type="inferred from homology"/>
<keyword evidence="10" id="KW-1185">Reference proteome</keyword>
<dbReference type="PROSITE" id="PS51119">
    <property type="entry name" value="TAFH"/>
    <property type="match status" value="1"/>
</dbReference>
<reference evidence="9" key="1">
    <citation type="submission" date="2021-11" db="EMBL/GenBank/DDBJ databases">
        <authorList>
            <person name="Schell T."/>
        </authorList>
    </citation>
    <scope>NUCLEOTIDE SEQUENCE</scope>
    <source>
        <strain evidence="9">M5</strain>
    </source>
</reference>
<evidence type="ECO:0000256" key="3">
    <source>
        <dbReference type="ARBA" id="ARBA00023015"/>
    </source>
</evidence>
<dbReference type="InterPro" id="IPR045144">
    <property type="entry name" value="TAF4"/>
</dbReference>
<dbReference type="PANTHER" id="PTHR15138:SF14">
    <property type="entry name" value="TRANSCRIPTION INITIATION FACTOR TFIID SUBUNIT 4"/>
    <property type="match status" value="1"/>
</dbReference>
<dbReference type="InterPro" id="IPR007900">
    <property type="entry name" value="TAF4_C"/>
</dbReference>
<dbReference type="Pfam" id="PF05236">
    <property type="entry name" value="TAF4"/>
    <property type="match status" value="1"/>
</dbReference>
<comment type="similarity">
    <text evidence="2">Belongs to the TAF4 family.</text>
</comment>
<evidence type="ECO:0000256" key="7">
    <source>
        <dbReference type="SAM" id="MobiDB-lite"/>
    </source>
</evidence>
<dbReference type="SUPFAM" id="SSF47113">
    <property type="entry name" value="Histone-fold"/>
    <property type="match status" value="1"/>
</dbReference>
<dbReference type="InterPro" id="IPR037249">
    <property type="entry name" value="TAFH/NHR1_dom_sf"/>
</dbReference>
<evidence type="ECO:0000256" key="4">
    <source>
        <dbReference type="ARBA" id="ARBA00023163"/>
    </source>
</evidence>
<name>A0A8J2WP57_9CRUS</name>
<accession>A0A8J2WP57</accession>
<feature type="region of interest" description="Disordered" evidence="7">
    <location>
        <begin position="615"/>
        <end position="643"/>
    </location>
</feature>
<evidence type="ECO:0000313" key="9">
    <source>
        <dbReference type="EMBL" id="CAH0106351.1"/>
    </source>
</evidence>
<keyword evidence="3" id="KW-0805">Transcription regulation</keyword>
<dbReference type="InterPro" id="IPR009072">
    <property type="entry name" value="Histone-fold"/>
</dbReference>
<dbReference type="GO" id="GO:0046982">
    <property type="term" value="F:protein heterodimerization activity"/>
    <property type="evidence" value="ECO:0007669"/>
    <property type="project" value="InterPro"/>
</dbReference>
<feature type="compositionally biased region" description="Low complexity" evidence="7">
    <location>
        <begin position="452"/>
        <end position="466"/>
    </location>
</feature>
<feature type="coiled-coil region" evidence="6">
    <location>
        <begin position="919"/>
        <end position="946"/>
    </location>
</feature>
<feature type="compositionally biased region" description="Low complexity" evidence="7">
    <location>
        <begin position="627"/>
        <end position="643"/>
    </location>
</feature>
<evidence type="ECO:0000256" key="5">
    <source>
        <dbReference type="ARBA" id="ARBA00023242"/>
    </source>
</evidence>
<evidence type="ECO:0000256" key="6">
    <source>
        <dbReference type="SAM" id="Coils"/>
    </source>
</evidence>
<dbReference type="OrthoDB" id="21060at2759"/>
<comment type="subcellular location">
    <subcellularLocation>
        <location evidence="1">Nucleus</location>
    </subcellularLocation>
</comment>
<dbReference type="Gene3D" id="1.10.20.10">
    <property type="entry name" value="Histone, subunit A"/>
    <property type="match status" value="1"/>
</dbReference>
<dbReference type="FunFam" id="1.10.20.10:FF:000015">
    <property type="entry name" value="Transcription initiation factor TFIID subunit 4B"/>
    <property type="match status" value="1"/>
</dbReference>
<feature type="region of interest" description="Disordered" evidence="7">
    <location>
        <begin position="434"/>
        <end position="471"/>
    </location>
</feature>
<feature type="domain" description="TAFH" evidence="8">
    <location>
        <begin position="470"/>
        <end position="566"/>
    </location>
</feature>
<dbReference type="GO" id="GO:0003677">
    <property type="term" value="F:DNA binding"/>
    <property type="evidence" value="ECO:0007669"/>
    <property type="project" value="TreeGrafter"/>
</dbReference>
<feature type="compositionally biased region" description="Low complexity" evidence="7">
    <location>
        <begin position="78"/>
        <end position="90"/>
    </location>
</feature>
<dbReference type="GO" id="GO:0006367">
    <property type="term" value="P:transcription initiation at RNA polymerase II promoter"/>
    <property type="evidence" value="ECO:0007669"/>
    <property type="project" value="TreeGrafter"/>
</dbReference>
<keyword evidence="4" id="KW-0804">Transcription</keyword>
<dbReference type="EMBL" id="CAKKLH010000223">
    <property type="protein sequence ID" value="CAH0106351.1"/>
    <property type="molecule type" value="Genomic_DNA"/>
</dbReference>
<feature type="region of interest" description="Disordered" evidence="7">
    <location>
        <begin position="50"/>
        <end position="90"/>
    </location>
</feature>
<sequence length="1005" mass="105523">MSCLQSVWEPGSEQKMASSFLDDLISNPSADADAVSALVGSLESQLSNANVGASNNTQGGGLAFTTSSTSSVPPPLQPANTPSAATTTATFAGNGSSLHATTTCAPAASVPIGSALSTVPSSVSSIQLPNTTTVHSILPNGNPSGMVNIQQFAGGAIGLPNGTVATSSGNVITTMSGLVIHQQQQKMVASTATSQQPTMIIPAKVNPTVASTTVMGQQQHHQQQQHQTVLGTNGTVTLNSSQVLRPGTQVVQQQQQTTVINSAGTGILPAGVQVVNMNAMRPQNVQNLQNMAALNNPTHRTLAPRVMLAPQQMVGARPGQMGITLQALQGFQAAGAQGHLLVKTETGQYQLLRVGPGPVAGTSVGSQVVTSSIPALQNVAQQQQQQQQQPQQQQQNVQQLTTTSNAMPTMNQNVGATYRLQVPVSTTIQPVPATTAAPVGGSVPVSATSTQAPAGAPASNPASNSGQMTPDTAKVKCKNFLSTLLRLASEQPESVATNVQMLIQGLVDAKVEPEEFTTKLQRELNSSPQPCLIPFLKKSLPYLRQSLALRELHIDGIRPPALSTVNAPQPMVIQQHPQQQSVVNRVNAGPTQVQTVRPMGGQVRLQTPTMVGASAGVLPTPRPPRPAANKATPKAKAAQQAPRVTATTAAAAASTTMTAVSAIKTEPSVTSDTPAPIAFTIHLPQVGGVTSASTTMTSGPTPLVTVASTSAAPTSSTATKPTTSAATVSVGPGAIKGGINPLAASTGPKDASKEKKAFTFGSSLAGLADNDINDVAAMGGVNLAEESQRILGSTDMIGTQIRSCKDENFLFTGPLQRRIQQIASRNGLGDPSPEVVSLISHATQERLKTILEKLAVTAEHRMEVVKTDARYEVQQDVKGQLKFLEELDKLERRRHSEIQREMLLKAAKSRSKAEDPEQAKLKAKAKEMQRAEMEELRQREANMTALQAIGIRKKPKLDLAGTTGSYNQVPLRPRVKRVNLRDLLFLLKEEKGTIRSPLLYKAYLK</sequence>
<dbReference type="SUPFAM" id="SSF158553">
    <property type="entry name" value="TAFH domain-like"/>
    <property type="match status" value="1"/>
</dbReference>
<comment type="caution">
    <text evidence="9">The sequence shown here is derived from an EMBL/GenBank/DDBJ whole genome shotgun (WGS) entry which is preliminary data.</text>
</comment>
<dbReference type="CDD" id="cd08045">
    <property type="entry name" value="HFD_TAF4"/>
    <property type="match status" value="1"/>
</dbReference>
<evidence type="ECO:0000313" key="10">
    <source>
        <dbReference type="Proteomes" id="UP000789390"/>
    </source>
</evidence>
<dbReference type="Pfam" id="PF07531">
    <property type="entry name" value="TAFH"/>
    <property type="match status" value="1"/>
</dbReference>
<dbReference type="AlphaFoldDB" id="A0A8J2WP57"/>
<dbReference type="PANTHER" id="PTHR15138">
    <property type="entry name" value="TRANSCRIPTION INITIATION FACTOR TFIID SUBUNIT 4"/>
    <property type="match status" value="1"/>
</dbReference>